<evidence type="ECO:0000313" key="3">
    <source>
        <dbReference type="Proteomes" id="UP001597045"/>
    </source>
</evidence>
<evidence type="ECO:0008006" key="4">
    <source>
        <dbReference type="Google" id="ProtNLM"/>
    </source>
</evidence>
<keyword evidence="1" id="KW-0812">Transmembrane</keyword>
<dbReference type="EMBL" id="JBHTIS010002089">
    <property type="protein sequence ID" value="MFD1049294.1"/>
    <property type="molecule type" value="Genomic_DNA"/>
</dbReference>
<feature type="non-terminal residue" evidence="2">
    <location>
        <position position="93"/>
    </location>
</feature>
<proteinExistence type="predicted"/>
<protein>
    <recommendedName>
        <fullName evidence="4">Mechanosensitive ion channel protein MscS</fullName>
    </recommendedName>
</protein>
<sequence>MDTLLSEPPTCVNDLGTLCRTVFEWTHNAWLSGVVAWLAKAPLRILLIIVIALVVRALLRRTIDRLALLRAEYDFVLQPKVDGYGYTPRQVAP</sequence>
<organism evidence="2 3">
    <name type="scientific">Kibdelosporangium lantanae</name>
    <dbReference type="NCBI Taxonomy" id="1497396"/>
    <lineage>
        <taxon>Bacteria</taxon>
        <taxon>Bacillati</taxon>
        <taxon>Actinomycetota</taxon>
        <taxon>Actinomycetes</taxon>
        <taxon>Pseudonocardiales</taxon>
        <taxon>Pseudonocardiaceae</taxon>
        <taxon>Kibdelosporangium</taxon>
    </lineage>
</organism>
<accession>A0ABW3MHZ4</accession>
<keyword evidence="3" id="KW-1185">Reference proteome</keyword>
<keyword evidence="1" id="KW-0472">Membrane</keyword>
<reference evidence="3" key="1">
    <citation type="journal article" date="2019" name="Int. J. Syst. Evol. Microbiol.">
        <title>The Global Catalogue of Microorganisms (GCM) 10K type strain sequencing project: providing services to taxonomists for standard genome sequencing and annotation.</title>
        <authorList>
            <consortium name="The Broad Institute Genomics Platform"/>
            <consortium name="The Broad Institute Genome Sequencing Center for Infectious Disease"/>
            <person name="Wu L."/>
            <person name="Ma J."/>
        </authorList>
    </citation>
    <scope>NUCLEOTIDE SEQUENCE [LARGE SCALE GENOMIC DNA]</scope>
    <source>
        <strain evidence="3">JCM 31486</strain>
    </source>
</reference>
<evidence type="ECO:0000256" key="1">
    <source>
        <dbReference type="SAM" id="Phobius"/>
    </source>
</evidence>
<evidence type="ECO:0000313" key="2">
    <source>
        <dbReference type="EMBL" id="MFD1049294.1"/>
    </source>
</evidence>
<dbReference type="Proteomes" id="UP001597045">
    <property type="component" value="Unassembled WGS sequence"/>
</dbReference>
<gene>
    <name evidence="2" type="ORF">ACFQ1S_29020</name>
</gene>
<keyword evidence="1" id="KW-1133">Transmembrane helix</keyword>
<name>A0ABW3MHZ4_9PSEU</name>
<feature type="transmembrane region" description="Helical" evidence="1">
    <location>
        <begin position="41"/>
        <end position="59"/>
    </location>
</feature>
<comment type="caution">
    <text evidence="2">The sequence shown here is derived from an EMBL/GenBank/DDBJ whole genome shotgun (WGS) entry which is preliminary data.</text>
</comment>